<sequence length="353" mass="38234">MLDIVKKLTSLNGPCGYEHNVSYYIRDYVKDLVDEVRIDGIGNVIATKKGRLPGPKILLTAHMDEVGFIVKKIEENGLIRFEKLGGHDDRILLAQEVKVLGNSGEISGVIGTMSAHFVKFDDPSKVRKHTHLYIDIGASSKAEVEEMGIEVGAPVTWATEMKVLGPKGKEMIMAKSLDDRAGCAVLLQLVNELQDETFAGVVTFLFSVQEEVGLRGAETAIKTLDVDAAIALDTTAVSDTPEETMDKTLFLGKGTGIKVMDFSLIVHKTMKNHLVNLAKEKGIPYQLEIFPGIGTDGGAVALANNGVPTGVLSIPSRYAHSPIELVSVADLEATKDLVKAFVLNLAEDTSFEW</sequence>
<dbReference type="Pfam" id="PF05343">
    <property type="entry name" value="Peptidase_M42"/>
    <property type="match status" value="1"/>
</dbReference>
<proteinExistence type="inferred from homology"/>
<evidence type="ECO:0000313" key="10">
    <source>
        <dbReference type="Proteomes" id="UP000051888"/>
    </source>
</evidence>
<evidence type="ECO:0000256" key="1">
    <source>
        <dbReference type="ARBA" id="ARBA00006272"/>
    </source>
</evidence>
<evidence type="ECO:0000256" key="8">
    <source>
        <dbReference type="PIRSR" id="PIRSR001123-2"/>
    </source>
</evidence>
<dbReference type="PATRIC" id="fig|157838.3.peg.605"/>
<evidence type="ECO:0000256" key="3">
    <source>
        <dbReference type="ARBA" id="ARBA00022670"/>
    </source>
</evidence>
<keyword evidence="5" id="KW-0378">Hydrolase</keyword>
<dbReference type="OrthoDB" id="9772053at2"/>
<dbReference type="PIRSF" id="PIRSF001123">
    <property type="entry name" value="PepA_GA"/>
    <property type="match status" value="1"/>
</dbReference>
<dbReference type="InterPro" id="IPR023367">
    <property type="entry name" value="Peptidase_M42_dom2"/>
</dbReference>
<accession>A0A0Q3TFZ0</accession>
<keyword evidence="3" id="KW-0645">Protease</keyword>
<dbReference type="InterPro" id="IPR051464">
    <property type="entry name" value="Peptidase_M42_aminopept"/>
</dbReference>
<dbReference type="AlphaFoldDB" id="A0A0Q3TFZ0"/>
<comment type="cofactor">
    <cofactor evidence="8">
        <name>a divalent metal cation</name>
        <dbReference type="ChEBI" id="CHEBI:60240"/>
    </cofactor>
    <text evidence="8">Binds 2 divalent metal cations per subunit.</text>
</comment>
<feature type="active site" description="Proton acceptor" evidence="7">
    <location>
        <position position="210"/>
    </location>
</feature>
<dbReference type="GO" id="GO:0006508">
    <property type="term" value="P:proteolysis"/>
    <property type="evidence" value="ECO:0007669"/>
    <property type="project" value="UniProtKB-KW"/>
</dbReference>
<dbReference type="SUPFAM" id="SSF53187">
    <property type="entry name" value="Zn-dependent exopeptidases"/>
    <property type="match status" value="1"/>
</dbReference>
<protein>
    <submittedName>
        <fullName evidence="9">Endoglucanase</fullName>
    </submittedName>
</protein>
<dbReference type="Gene3D" id="2.40.30.40">
    <property type="entry name" value="Peptidase M42, domain 2"/>
    <property type="match status" value="1"/>
</dbReference>
<keyword evidence="2" id="KW-0031">Aminopeptidase</keyword>
<dbReference type="GO" id="GO:0004177">
    <property type="term" value="F:aminopeptidase activity"/>
    <property type="evidence" value="ECO:0007669"/>
    <property type="project" value="UniProtKB-UniRule"/>
</dbReference>
<feature type="binding site" evidence="8">
    <location>
        <position position="178"/>
    </location>
    <ligand>
        <name>Zn(2+)</name>
        <dbReference type="ChEBI" id="CHEBI:29105"/>
        <label>1</label>
    </ligand>
</feature>
<dbReference type="SUPFAM" id="SSF101821">
    <property type="entry name" value="Aminopeptidase/glucanase lid domain"/>
    <property type="match status" value="1"/>
</dbReference>
<feature type="binding site" evidence="8">
    <location>
        <position position="62"/>
    </location>
    <ligand>
        <name>Zn(2+)</name>
        <dbReference type="ChEBI" id="CHEBI:29105"/>
        <label>1</label>
    </ligand>
</feature>
<evidence type="ECO:0000256" key="5">
    <source>
        <dbReference type="ARBA" id="ARBA00022801"/>
    </source>
</evidence>
<feature type="binding site" evidence="8">
    <location>
        <position position="320"/>
    </location>
    <ligand>
        <name>Zn(2+)</name>
        <dbReference type="ChEBI" id="CHEBI:29105"/>
        <label>2</label>
    </ligand>
</feature>
<evidence type="ECO:0000256" key="7">
    <source>
        <dbReference type="PIRSR" id="PIRSR001123-1"/>
    </source>
</evidence>
<reference evidence="9 10" key="1">
    <citation type="submission" date="2015-09" db="EMBL/GenBank/DDBJ databases">
        <title>Genome sequencing project for genomic taxonomy and phylogenomics of Bacillus-like bacteria.</title>
        <authorList>
            <person name="Liu B."/>
            <person name="Wang J."/>
            <person name="Zhu Y."/>
            <person name="Liu G."/>
            <person name="Chen Q."/>
            <person name="Chen Z."/>
            <person name="Lan J."/>
            <person name="Che J."/>
            <person name="Ge C."/>
            <person name="Shi H."/>
            <person name="Pan Z."/>
            <person name="Liu X."/>
        </authorList>
    </citation>
    <scope>NUCLEOTIDE SEQUENCE [LARGE SCALE GENOMIC DNA]</scope>
    <source>
        <strain evidence="9 10">LMG 18435</strain>
    </source>
</reference>
<feature type="binding site" evidence="8">
    <location>
        <position position="178"/>
    </location>
    <ligand>
        <name>Zn(2+)</name>
        <dbReference type="ChEBI" id="CHEBI:29105"/>
        <label>2</label>
    </ligand>
</feature>
<keyword evidence="4 8" id="KW-0479">Metal-binding</keyword>
<evidence type="ECO:0000256" key="4">
    <source>
        <dbReference type="ARBA" id="ARBA00022723"/>
    </source>
</evidence>
<feature type="binding site" evidence="8">
    <location>
        <position position="211"/>
    </location>
    <ligand>
        <name>Zn(2+)</name>
        <dbReference type="ChEBI" id="CHEBI:29105"/>
        <label>2</label>
    </ligand>
</feature>
<dbReference type="PANTHER" id="PTHR32481:SF7">
    <property type="entry name" value="AMINOPEPTIDASE YHFE-RELATED"/>
    <property type="match status" value="1"/>
</dbReference>
<keyword evidence="10" id="KW-1185">Reference proteome</keyword>
<dbReference type="STRING" id="157838.AN964_02750"/>
<dbReference type="Gene3D" id="3.40.630.10">
    <property type="entry name" value="Zn peptidases"/>
    <property type="match status" value="1"/>
</dbReference>
<dbReference type="PANTHER" id="PTHR32481">
    <property type="entry name" value="AMINOPEPTIDASE"/>
    <property type="match status" value="1"/>
</dbReference>
<evidence type="ECO:0000256" key="2">
    <source>
        <dbReference type="ARBA" id="ARBA00022438"/>
    </source>
</evidence>
<dbReference type="GO" id="GO:0046872">
    <property type="term" value="F:metal ion binding"/>
    <property type="evidence" value="ECO:0007669"/>
    <property type="project" value="UniProtKB-UniRule"/>
</dbReference>
<name>A0A0Q3TFZ0_9BACI</name>
<feature type="binding site" evidence="8">
    <location>
        <position position="233"/>
    </location>
    <ligand>
        <name>Zn(2+)</name>
        <dbReference type="ChEBI" id="CHEBI:29105"/>
        <label>1</label>
    </ligand>
</feature>
<gene>
    <name evidence="9" type="ORF">AN964_02750</name>
</gene>
<dbReference type="CDD" id="cd05656">
    <property type="entry name" value="M42_Frv"/>
    <property type="match status" value="1"/>
</dbReference>
<comment type="similarity">
    <text evidence="1 6">Belongs to the peptidase M42 family.</text>
</comment>
<organism evidence="9 10">
    <name type="scientific">Heyndrickxia shackletonii</name>
    <dbReference type="NCBI Taxonomy" id="157838"/>
    <lineage>
        <taxon>Bacteria</taxon>
        <taxon>Bacillati</taxon>
        <taxon>Bacillota</taxon>
        <taxon>Bacilli</taxon>
        <taxon>Bacillales</taxon>
        <taxon>Bacillaceae</taxon>
        <taxon>Heyndrickxia</taxon>
    </lineage>
</organism>
<evidence type="ECO:0000256" key="6">
    <source>
        <dbReference type="PIRNR" id="PIRNR001123"/>
    </source>
</evidence>
<dbReference type="EMBL" id="LJJC01000004">
    <property type="protein sequence ID" value="KQL52561.1"/>
    <property type="molecule type" value="Genomic_DNA"/>
</dbReference>
<evidence type="ECO:0000313" key="9">
    <source>
        <dbReference type="EMBL" id="KQL52561.1"/>
    </source>
</evidence>
<comment type="caution">
    <text evidence="9">The sequence shown here is derived from an EMBL/GenBank/DDBJ whole genome shotgun (WGS) entry which is preliminary data.</text>
</comment>
<dbReference type="Proteomes" id="UP000051888">
    <property type="component" value="Unassembled WGS sequence"/>
</dbReference>
<dbReference type="RefSeq" id="WP_055738252.1">
    <property type="nucleotide sequence ID" value="NZ_JAAIWL010000029.1"/>
</dbReference>
<dbReference type="InterPro" id="IPR008007">
    <property type="entry name" value="Peptidase_M42"/>
</dbReference>